<feature type="repeat" description="TPR" evidence="3">
    <location>
        <begin position="42"/>
        <end position="75"/>
    </location>
</feature>
<evidence type="ECO:0000259" key="5">
    <source>
        <dbReference type="PROSITE" id="PS50085"/>
    </source>
</evidence>
<dbReference type="HOGENOM" id="CLU_117533_0_0_10"/>
<dbReference type="PROSITE" id="PS50085">
    <property type="entry name" value="RAPGAP"/>
    <property type="match status" value="1"/>
</dbReference>
<evidence type="ECO:0000256" key="2">
    <source>
        <dbReference type="ARBA" id="ARBA00022803"/>
    </source>
</evidence>
<dbReference type="Pfam" id="PF13432">
    <property type="entry name" value="TPR_16"/>
    <property type="match status" value="1"/>
</dbReference>
<dbReference type="AlphaFoldDB" id="B3QT31"/>
<dbReference type="InterPro" id="IPR011990">
    <property type="entry name" value="TPR-like_helical_dom_sf"/>
</dbReference>
<dbReference type="KEGG" id="cts:Ctha_0203"/>
<keyword evidence="4" id="KW-0732">Signal</keyword>
<keyword evidence="1" id="KW-0677">Repeat</keyword>
<feature type="chain" id="PRO_5002795719" evidence="4">
    <location>
        <begin position="24"/>
        <end position="194"/>
    </location>
</feature>
<feature type="repeat" description="TPR" evidence="3">
    <location>
        <begin position="76"/>
        <end position="109"/>
    </location>
</feature>
<dbReference type="eggNOG" id="COG0457">
    <property type="taxonomic scope" value="Bacteria"/>
</dbReference>
<keyword evidence="7" id="KW-1185">Reference proteome</keyword>
<organism evidence="6 7">
    <name type="scientific">Chloroherpeton thalassium (strain ATCC 35110 / GB-78)</name>
    <dbReference type="NCBI Taxonomy" id="517418"/>
    <lineage>
        <taxon>Bacteria</taxon>
        <taxon>Pseudomonadati</taxon>
        <taxon>Chlorobiota</taxon>
        <taxon>Chlorobiia</taxon>
        <taxon>Chlorobiales</taxon>
        <taxon>Chloroherpetonaceae</taxon>
        <taxon>Chloroherpeton</taxon>
    </lineage>
</organism>
<dbReference type="PANTHER" id="PTHR44943">
    <property type="entry name" value="CELLULOSE SYNTHASE OPERON PROTEIN C"/>
    <property type="match status" value="1"/>
</dbReference>
<dbReference type="GO" id="GO:0005096">
    <property type="term" value="F:GTPase activator activity"/>
    <property type="evidence" value="ECO:0007669"/>
    <property type="project" value="InterPro"/>
</dbReference>
<dbReference type="InterPro" id="IPR051685">
    <property type="entry name" value="Ycf3/AcsC/BcsC/TPR_MFPF"/>
</dbReference>
<dbReference type="InterPro" id="IPR019734">
    <property type="entry name" value="TPR_rpt"/>
</dbReference>
<feature type="signal peptide" evidence="4">
    <location>
        <begin position="1"/>
        <end position="23"/>
    </location>
</feature>
<dbReference type="Pfam" id="PF13414">
    <property type="entry name" value="TPR_11"/>
    <property type="match status" value="1"/>
</dbReference>
<feature type="domain" description="Rap-GAP" evidence="5">
    <location>
        <begin position="136"/>
        <end position="194"/>
    </location>
</feature>
<protein>
    <submittedName>
        <fullName evidence="6">Tetratricopeptide TPR_2 repeat protein</fullName>
    </submittedName>
</protein>
<dbReference type="Proteomes" id="UP000001208">
    <property type="component" value="Chromosome"/>
</dbReference>
<dbReference type="InterPro" id="IPR000331">
    <property type="entry name" value="Rap/Ran_GAP_dom"/>
</dbReference>
<evidence type="ECO:0000256" key="1">
    <source>
        <dbReference type="ARBA" id="ARBA00022737"/>
    </source>
</evidence>
<gene>
    <name evidence="6" type="ordered locus">Ctha_0203</name>
</gene>
<dbReference type="STRING" id="517418.Ctha_0203"/>
<name>B3QT31_CHLT3</name>
<dbReference type="SUPFAM" id="SSF48452">
    <property type="entry name" value="TPR-like"/>
    <property type="match status" value="1"/>
</dbReference>
<sequence length="194" mass="21693">MIYSRFKKAFLFCGLLLAMFGCGVENGLQKLEQKVWANPNDVEAQFNLGKAYGSIGDYEKAATTLKKVTELDSTHPVAYSALGAAYFMLERYDDAIQAFQSAKALQPKDPEKSVDLGNAYFNAKKFPEAISEYKTALALDSTLHEVYYNLGMSYAKNGQKSEALHAYEILKTYNSYLASSLQREFIDILGLEIE</sequence>
<dbReference type="GO" id="GO:0051056">
    <property type="term" value="P:regulation of small GTPase mediated signal transduction"/>
    <property type="evidence" value="ECO:0007669"/>
    <property type="project" value="InterPro"/>
</dbReference>
<dbReference type="Gene3D" id="1.25.40.10">
    <property type="entry name" value="Tetratricopeptide repeat domain"/>
    <property type="match status" value="2"/>
</dbReference>
<evidence type="ECO:0000313" key="7">
    <source>
        <dbReference type="Proteomes" id="UP000001208"/>
    </source>
</evidence>
<dbReference type="PROSITE" id="PS51257">
    <property type="entry name" value="PROKAR_LIPOPROTEIN"/>
    <property type="match status" value="1"/>
</dbReference>
<dbReference type="PANTHER" id="PTHR44943:SF8">
    <property type="entry name" value="TPR REPEAT-CONTAINING PROTEIN MJ0263"/>
    <property type="match status" value="1"/>
</dbReference>
<dbReference type="EMBL" id="CP001100">
    <property type="protein sequence ID" value="ACF12674.1"/>
    <property type="molecule type" value="Genomic_DNA"/>
</dbReference>
<dbReference type="OrthoDB" id="1007177at2"/>
<dbReference type="PROSITE" id="PS50293">
    <property type="entry name" value="TPR_REGION"/>
    <property type="match status" value="1"/>
</dbReference>
<proteinExistence type="predicted"/>
<reference evidence="6 7" key="1">
    <citation type="submission" date="2008-06" db="EMBL/GenBank/DDBJ databases">
        <title>Complete sequence of Chloroherpeton thalassium ATCC 35110.</title>
        <authorList>
            <consortium name="US DOE Joint Genome Institute"/>
            <person name="Lucas S."/>
            <person name="Copeland A."/>
            <person name="Lapidus A."/>
            <person name="Glavina del Rio T."/>
            <person name="Dalin E."/>
            <person name="Tice H."/>
            <person name="Bruce D."/>
            <person name="Goodwin L."/>
            <person name="Pitluck S."/>
            <person name="Schmutz J."/>
            <person name="Larimer F."/>
            <person name="Land M."/>
            <person name="Hauser L."/>
            <person name="Kyrpides N."/>
            <person name="Mikhailova N."/>
            <person name="Liu Z."/>
            <person name="Li T."/>
            <person name="Zhao F."/>
            <person name="Overmann J."/>
            <person name="Bryant D.A."/>
            <person name="Richardson P."/>
        </authorList>
    </citation>
    <scope>NUCLEOTIDE SEQUENCE [LARGE SCALE GENOMIC DNA]</scope>
    <source>
        <strain evidence="7">ATCC 35110 / GB-78</strain>
    </source>
</reference>
<accession>B3QT31</accession>
<dbReference type="PROSITE" id="PS50005">
    <property type="entry name" value="TPR"/>
    <property type="match status" value="3"/>
</dbReference>
<keyword evidence="2 3" id="KW-0802">TPR repeat</keyword>
<evidence type="ECO:0000313" key="6">
    <source>
        <dbReference type="EMBL" id="ACF12674.1"/>
    </source>
</evidence>
<dbReference type="SMART" id="SM00028">
    <property type="entry name" value="TPR"/>
    <property type="match status" value="4"/>
</dbReference>
<evidence type="ECO:0000256" key="3">
    <source>
        <dbReference type="PROSITE-ProRule" id="PRU00339"/>
    </source>
</evidence>
<evidence type="ECO:0000256" key="4">
    <source>
        <dbReference type="SAM" id="SignalP"/>
    </source>
</evidence>
<dbReference type="RefSeq" id="WP_012498758.1">
    <property type="nucleotide sequence ID" value="NC_011026.1"/>
</dbReference>
<feature type="repeat" description="TPR" evidence="3">
    <location>
        <begin position="110"/>
        <end position="143"/>
    </location>
</feature>